<organism evidence="2 3">
    <name type="scientific">Candidatus Uhrbacteria bacterium RIFCSPLOWO2_02_FULL_48_18</name>
    <dbReference type="NCBI Taxonomy" id="1802408"/>
    <lineage>
        <taxon>Bacteria</taxon>
        <taxon>Candidatus Uhriibacteriota</taxon>
    </lineage>
</organism>
<dbReference type="AlphaFoldDB" id="A0A1F7V855"/>
<protein>
    <recommendedName>
        <fullName evidence="1">DUF6938 domain-containing protein</fullName>
    </recommendedName>
</protein>
<accession>A0A1F7V855</accession>
<dbReference type="Pfam" id="PF22053">
    <property type="entry name" value="DUF6938"/>
    <property type="match status" value="1"/>
</dbReference>
<name>A0A1F7V855_9BACT</name>
<evidence type="ECO:0000259" key="1">
    <source>
        <dbReference type="Pfam" id="PF22053"/>
    </source>
</evidence>
<sequence>MHSHKQGSVGAWVVDVNMGYGHSRAAHALKDLSGGNVLSANDYVGIPELDKKLWRESRELYEAVSRLKPVPVVGDMLFDAFDRWQQIAPFYPRRDLSKPNFQLTQIYRMIKKGLGKHLIAKLAENPIPLVTTFFIPAFCADYYDYPGDIWCVTTDADISRAWAPLDPQRSRIKYFASNGRVVERLKLYGVRDENIFLTGFPLPKELIGGPTANVLKDLLMHRLCNLDPQGIFTSVHTKSLRTELGNTRCALDKSAHPLTLTYSVGGAGAQKQLGVKLLNSLKNKIAQGKIRVNLVAGLRKDTAKFYRDAVLAAGLKKHLGTWINVPEFDSRDAYFSGFNELLKTTDILWTKPSELSFYTGLGIAVIMAPPIGSQEEFNRTWLQYVGGGISQGDPVYTNEWLFDWIDSGGVARMAWNGFIQAPTHGTYRIEDIVLGRTSELRKLPLIV</sequence>
<dbReference type="Proteomes" id="UP000176593">
    <property type="component" value="Unassembled WGS sequence"/>
</dbReference>
<reference evidence="2 3" key="1">
    <citation type="journal article" date="2016" name="Nat. Commun.">
        <title>Thousands of microbial genomes shed light on interconnected biogeochemical processes in an aquifer system.</title>
        <authorList>
            <person name="Anantharaman K."/>
            <person name="Brown C.T."/>
            <person name="Hug L.A."/>
            <person name="Sharon I."/>
            <person name="Castelle C.J."/>
            <person name="Probst A.J."/>
            <person name="Thomas B.C."/>
            <person name="Singh A."/>
            <person name="Wilkins M.J."/>
            <person name="Karaoz U."/>
            <person name="Brodie E.L."/>
            <person name="Williams K.H."/>
            <person name="Hubbard S.S."/>
            <person name="Banfield J.F."/>
        </authorList>
    </citation>
    <scope>NUCLEOTIDE SEQUENCE [LARGE SCALE GENOMIC DNA]</scope>
</reference>
<gene>
    <name evidence="2" type="ORF">A3I41_05160</name>
</gene>
<feature type="domain" description="DUF6938" evidence="1">
    <location>
        <begin position="247"/>
        <end position="359"/>
    </location>
</feature>
<comment type="caution">
    <text evidence="2">The sequence shown here is derived from an EMBL/GenBank/DDBJ whole genome shotgun (WGS) entry which is preliminary data.</text>
</comment>
<dbReference type="EMBL" id="MGEQ01000007">
    <property type="protein sequence ID" value="OGL86756.1"/>
    <property type="molecule type" value="Genomic_DNA"/>
</dbReference>
<proteinExistence type="predicted"/>
<evidence type="ECO:0000313" key="2">
    <source>
        <dbReference type="EMBL" id="OGL86756.1"/>
    </source>
</evidence>
<dbReference type="InterPro" id="IPR054218">
    <property type="entry name" value="DUF6938"/>
</dbReference>
<evidence type="ECO:0000313" key="3">
    <source>
        <dbReference type="Proteomes" id="UP000176593"/>
    </source>
</evidence>